<feature type="region of interest" description="Disordered" evidence="1">
    <location>
        <begin position="1"/>
        <end position="109"/>
    </location>
</feature>
<feature type="compositionally biased region" description="Basic and acidic residues" evidence="1">
    <location>
        <begin position="215"/>
        <end position="225"/>
    </location>
</feature>
<dbReference type="PANTHER" id="PTHR34648">
    <property type="entry name" value="CLOCK-INTERACTING PACEMAKER"/>
    <property type="match status" value="1"/>
</dbReference>
<reference evidence="2" key="1">
    <citation type="submission" date="2022-08" db="EMBL/GenBank/DDBJ databases">
        <title>Genome sequencing of akame (Lates japonicus).</title>
        <authorList>
            <person name="Hashiguchi Y."/>
            <person name="Takahashi H."/>
        </authorList>
    </citation>
    <scope>NUCLEOTIDE SEQUENCE</scope>
    <source>
        <strain evidence="2">Kochi</strain>
    </source>
</reference>
<evidence type="ECO:0000313" key="2">
    <source>
        <dbReference type="EMBL" id="GLD47285.1"/>
    </source>
</evidence>
<feature type="compositionally biased region" description="Basic and acidic residues" evidence="1">
    <location>
        <begin position="411"/>
        <end position="422"/>
    </location>
</feature>
<feature type="compositionally biased region" description="Basic and acidic residues" evidence="1">
    <location>
        <begin position="336"/>
        <end position="347"/>
    </location>
</feature>
<feature type="compositionally biased region" description="Basic and acidic residues" evidence="1">
    <location>
        <begin position="51"/>
        <end position="64"/>
    </location>
</feature>
<organism evidence="2 3">
    <name type="scientific">Lates japonicus</name>
    <name type="common">Japanese lates</name>
    <dbReference type="NCBI Taxonomy" id="270547"/>
    <lineage>
        <taxon>Eukaryota</taxon>
        <taxon>Metazoa</taxon>
        <taxon>Chordata</taxon>
        <taxon>Craniata</taxon>
        <taxon>Vertebrata</taxon>
        <taxon>Euteleostomi</taxon>
        <taxon>Actinopterygii</taxon>
        <taxon>Neopterygii</taxon>
        <taxon>Teleostei</taxon>
        <taxon>Neoteleostei</taxon>
        <taxon>Acanthomorphata</taxon>
        <taxon>Carangaria</taxon>
        <taxon>Carangaria incertae sedis</taxon>
        <taxon>Centropomidae</taxon>
        <taxon>Lates</taxon>
    </lineage>
</organism>
<dbReference type="GO" id="GO:0005634">
    <property type="term" value="C:nucleus"/>
    <property type="evidence" value="ECO:0007669"/>
    <property type="project" value="TreeGrafter"/>
</dbReference>
<feature type="compositionally biased region" description="Polar residues" evidence="1">
    <location>
        <begin position="188"/>
        <end position="200"/>
    </location>
</feature>
<dbReference type="PANTHER" id="PTHR34648:SF7">
    <property type="entry name" value="SI:CH211-132B12.7"/>
    <property type="match status" value="1"/>
</dbReference>
<keyword evidence="3" id="KW-1185">Reference proteome</keyword>
<dbReference type="InterPro" id="IPR031602">
    <property type="entry name" value="CIPC"/>
</dbReference>
<feature type="region of interest" description="Disordered" evidence="1">
    <location>
        <begin position="165"/>
        <end position="237"/>
    </location>
</feature>
<evidence type="ECO:0000256" key="1">
    <source>
        <dbReference type="SAM" id="MobiDB-lite"/>
    </source>
</evidence>
<dbReference type="AlphaFoldDB" id="A0AAD3M4U7"/>
<sequence length="439" mass="48084">MPKEQGHFGERPARSTSKNAKDKSNSATLRASLGGSHMEQSGMGDMSNHMLRCDSEKDSEKDSGYSEAGSDSVHTDVDDQHSSVSEPHRESSKSSNSTSVHASGHSMPPFEELTPIYVIKNLVVKPSRPEQLLHGPLTWGGGWHSLTGGKTPTQLLLIQQPAMPASSTATPTLSSSQAVPRGLVKTGGSRSNQNHSSKNSYLPILNSYPRIAPHPRKESHEEKAHSPYHLTPDSSSTRQRRFFNTAEILNQSGLLAITLRTKELLKQNAATDREITQLRQHTHLLCQAAQASQSRSNNGSDSLDKLLQAMTESASYPSLDLNQLKALSSSHLQSKTRTEEDKEKDNNTRTTKTHSNPLQVVPLHKIDDGTSPPSPLFAPSPDTEEPRHADDALDPMSTSLSVSFPRSVPEQGRRQAVMDKDLSDLTMLPESSTHKNYFL</sequence>
<dbReference type="GO" id="GO:0042754">
    <property type="term" value="P:negative regulation of circadian rhythm"/>
    <property type="evidence" value="ECO:0007669"/>
    <property type="project" value="InterPro"/>
</dbReference>
<evidence type="ECO:0000313" key="3">
    <source>
        <dbReference type="Proteomes" id="UP001279410"/>
    </source>
</evidence>
<feature type="compositionally biased region" description="Low complexity" evidence="1">
    <location>
        <begin position="165"/>
        <end position="176"/>
    </location>
</feature>
<proteinExistence type="predicted"/>
<feature type="compositionally biased region" description="Basic and acidic residues" evidence="1">
    <location>
        <begin position="73"/>
        <end position="92"/>
    </location>
</feature>
<feature type="compositionally biased region" description="Basic and acidic residues" evidence="1">
    <location>
        <begin position="1"/>
        <end position="24"/>
    </location>
</feature>
<dbReference type="Proteomes" id="UP001279410">
    <property type="component" value="Unassembled WGS sequence"/>
</dbReference>
<dbReference type="Pfam" id="PF15800">
    <property type="entry name" value="CiPC"/>
    <property type="match status" value="1"/>
</dbReference>
<gene>
    <name evidence="2" type="ORF">AKAME5_000149100</name>
</gene>
<comment type="caution">
    <text evidence="2">The sequence shown here is derived from an EMBL/GenBank/DDBJ whole genome shotgun (WGS) entry which is preliminary data.</text>
</comment>
<name>A0AAD3M4U7_LATJO</name>
<feature type="compositionally biased region" description="Polar residues" evidence="1">
    <location>
        <begin position="348"/>
        <end position="358"/>
    </location>
</feature>
<feature type="region of interest" description="Disordered" evidence="1">
    <location>
        <begin position="329"/>
        <end position="422"/>
    </location>
</feature>
<accession>A0AAD3M4U7</accession>
<protein>
    <submittedName>
        <fullName evidence="2">CLOCK-interacting pacemaker-like protein</fullName>
    </submittedName>
</protein>
<dbReference type="EMBL" id="BRZM01000003">
    <property type="protein sequence ID" value="GLD47285.1"/>
    <property type="molecule type" value="Genomic_DNA"/>
</dbReference>
<dbReference type="GO" id="GO:0045892">
    <property type="term" value="P:negative regulation of DNA-templated transcription"/>
    <property type="evidence" value="ECO:0007669"/>
    <property type="project" value="InterPro"/>
</dbReference>